<protein>
    <submittedName>
        <fullName evidence="1">Uncharacterized protein</fullName>
    </submittedName>
</protein>
<gene>
    <name evidence="1" type="ORF">MD483_11775</name>
</gene>
<keyword evidence="2" id="KW-1185">Reference proteome</keyword>
<dbReference type="EMBL" id="JAKRRX010000060">
    <property type="protein sequence ID" value="MCW8334499.1"/>
    <property type="molecule type" value="Genomic_DNA"/>
</dbReference>
<comment type="caution">
    <text evidence="1">The sequence shown here is derived from an EMBL/GenBank/DDBJ whole genome shotgun (WGS) entry which is preliminary data.</text>
</comment>
<dbReference type="AlphaFoldDB" id="A0A9X3CFG7"/>
<sequence length="809" mass="92125">MAKSNISDLYVSDLENRKESPYDSDVLKYTKQGVSREIDIACLDYVFADIEQTKVKCGVRLTLVDKLKGQIKQHFELDRVSTGQQLFHVLRSFIRHADRQQLEIFSKESWKSYFGAKGYMWRLVESAERQFTHTYMYDDGQVEGIAEKTAAGKKRLLKYALSEIGLDVFDWDKGLKDFSVAGKPKKALENYSKNEHETALRRLHDKFFLLAPILIAEQESGRFSDDSKGIAYSIAKNTLSSKKQTLDVELLFLEGMTLNKVFNFTMEIGYHLFCHYTAFNDSVVTSVRRPIEFIKEKSEGKVSKYAIIKGFKGRAAKEVTGVIGESELEEVSARVDKRTGAAFLNMLLKLSSTFNPDEHGLLLYQLDDEGLPIELKTDFKNDNVPRKLELFADKRVGLAERLAESINSLCEHSYVEQVKRVVDDEGVRRISKSKEYYKPTSNQHTSLMHRLSVAFMQCFTAQSLRYAQLPLFYSAPDENGKITVTCTSALISSESEDAQNAVITFCLDEVFLPIVKKIEDWATARNPLFRKRKKGNQYTSKLSIDDSNYNIEPTKGVSYLFPEGRVGETSFFNSYPVTANFLSMIGLTPSHFFCTLNSTRFRKTVADNEYRYGSELTAMAILQNSKKVFEEHYANGHQGLNNEIIAQALDVIELVIKGVELEEAKQKVRDTWKVEVLSFDEYKKRGKPSNPNGTCCDGKPEFEGQEDKLAQAAAKKMGVIDDSSKLHCYQFDKCHECLNAKLVDEPNQVYKLLSFIESLIDTADLHPENEELEERIEAFEEIVSQNISENVLKEAEALLEANGRYFLYA</sequence>
<evidence type="ECO:0000313" key="1">
    <source>
        <dbReference type="EMBL" id="MCW8334499.1"/>
    </source>
</evidence>
<dbReference type="RefSeq" id="WP_265687874.1">
    <property type="nucleotide sequence ID" value="NZ_JAKRRX010000060.1"/>
</dbReference>
<evidence type="ECO:0000313" key="2">
    <source>
        <dbReference type="Proteomes" id="UP001155586"/>
    </source>
</evidence>
<organism evidence="1 2">
    <name type="scientific">Vibrio paucivorans</name>
    <dbReference type="NCBI Taxonomy" id="2829489"/>
    <lineage>
        <taxon>Bacteria</taxon>
        <taxon>Pseudomonadati</taxon>
        <taxon>Pseudomonadota</taxon>
        <taxon>Gammaproteobacteria</taxon>
        <taxon>Vibrionales</taxon>
        <taxon>Vibrionaceae</taxon>
        <taxon>Vibrio</taxon>
    </lineage>
</organism>
<reference evidence="1" key="1">
    <citation type="submission" date="2022-02" db="EMBL/GenBank/DDBJ databases">
        <title>Vibrio sp. nov., a new bacterium isolated from Bohai sea, China.</title>
        <authorList>
            <person name="Yuan Y."/>
        </authorList>
    </citation>
    <scope>NUCLEOTIDE SEQUENCE</scope>
    <source>
        <strain evidence="1">DBSS07</strain>
    </source>
</reference>
<dbReference type="Proteomes" id="UP001155586">
    <property type="component" value="Unassembled WGS sequence"/>
</dbReference>
<accession>A0A9X3CFG7</accession>
<name>A0A9X3CFG7_9VIBR</name>
<proteinExistence type="predicted"/>